<organism evidence="1 3">
    <name type="scientific">Canavalia gladiata</name>
    <name type="common">Sword bean</name>
    <name type="synonym">Dolichos gladiatus</name>
    <dbReference type="NCBI Taxonomy" id="3824"/>
    <lineage>
        <taxon>Eukaryota</taxon>
        <taxon>Viridiplantae</taxon>
        <taxon>Streptophyta</taxon>
        <taxon>Embryophyta</taxon>
        <taxon>Tracheophyta</taxon>
        <taxon>Spermatophyta</taxon>
        <taxon>Magnoliopsida</taxon>
        <taxon>eudicotyledons</taxon>
        <taxon>Gunneridae</taxon>
        <taxon>Pentapetalae</taxon>
        <taxon>rosids</taxon>
        <taxon>fabids</taxon>
        <taxon>Fabales</taxon>
        <taxon>Fabaceae</taxon>
        <taxon>Papilionoideae</taxon>
        <taxon>50 kb inversion clade</taxon>
        <taxon>NPAAA clade</taxon>
        <taxon>indigoferoid/millettioid clade</taxon>
        <taxon>Phaseoleae</taxon>
        <taxon>Canavalia</taxon>
    </lineage>
</organism>
<gene>
    <name evidence="1" type="ORF">VNO77_43338</name>
    <name evidence="2" type="ORF">VNO77_43339</name>
</gene>
<dbReference type="Proteomes" id="UP001367508">
    <property type="component" value="Unassembled WGS sequence"/>
</dbReference>
<evidence type="ECO:0000313" key="1">
    <source>
        <dbReference type="EMBL" id="KAK7305432.1"/>
    </source>
</evidence>
<name>A0AAN9PPU9_CANGL</name>
<comment type="caution">
    <text evidence="1">The sequence shown here is derived from an EMBL/GenBank/DDBJ whole genome shotgun (WGS) entry which is preliminary data.</text>
</comment>
<protein>
    <submittedName>
        <fullName evidence="1">Uncharacterized protein</fullName>
    </submittedName>
</protein>
<keyword evidence="3" id="KW-1185">Reference proteome</keyword>
<dbReference type="EMBL" id="JAYMYQ010000011">
    <property type="protein sequence ID" value="KAK7305433.1"/>
    <property type="molecule type" value="Genomic_DNA"/>
</dbReference>
<reference evidence="1 3" key="1">
    <citation type="submission" date="2024-01" db="EMBL/GenBank/DDBJ databases">
        <title>The genomes of 5 underutilized Papilionoideae crops provide insights into root nodulation and disease resistanc.</title>
        <authorList>
            <person name="Jiang F."/>
        </authorList>
    </citation>
    <scope>NUCLEOTIDE SEQUENCE [LARGE SCALE GENOMIC DNA]</scope>
    <source>
        <strain evidence="1">LVBAO_FW01</strain>
        <tissue evidence="1">Leaves</tissue>
    </source>
</reference>
<dbReference type="AlphaFoldDB" id="A0AAN9PPU9"/>
<proteinExistence type="predicted"/>
<dbReference type="EMBL" id="JAYMYQ010000011">
    <property type="protein sequence ID" value="KAK7305432.1"/>
    <property type="molecule type" value="Genomic_DNA"/>
</dbReference>
<sequence>MIQVPTCPLYVSELMLVLFSHCIRNISVDLPKASLVSAPAQPGLYVTHGPRLTVFRFTIHAPGIWEPTHQPIALHLILVDWFLVQFQTKNYASGSRSNNLTLFSDWLSLLTLVYNSALTIYASYSVSLLTVKKTSAADSD</sequence>
<accession>A0AAN9PPU9</accession>
<evidence type="ECO:0000313" key="3">
    <source>
        <dbReference type="Proteomes" id="UP001367508"/>
    </source>
</evidence>
<evidence type="ECO:0000313" key="2">
    <source>
        <dbReference type="EMBL" id="KAK7305433.1"/>
    </source>
</evidence>